<accession>A0ACC0I223</accession>
<sequence length="54" mass="6035">MISSVKLIAPETRKRCKIKLKNTVPLDMQIPSFLWILAFSRRCTGTGPMLEASG</sequence>
<name>A0ACC0I223_9ERIC</name>
<organism evidence="1 2">
    <name type="scientific">Camellia lanceoleosa</name>
    <dbReference type="NCBI Taxonomy" id="1840588"/>
    <lineage>
        <taxon>Eukaryota</taxon>
        <taxon>Viridiplantae</taxon>
        <taxon>Streptophyta</taxon>
        <taxon>Embryophyta</taxon>
        <taxon>Tracheophyta</taxon>
        <taxon>Spermatophyta</taxon>
        <taxon>Magnoliopsida</taxon>
        <taxon>eudicotyledons</taxon>
        <taxon>Gunneridae</taxon>
        <taxon>Pentapetalae</taxon>
        <taxon>asterids</taxon>
        <taxon>Ericales</taxon>
        <taxon>Theaceae</taxon>
        <taxon>Camellia</taxon>
    </lineage>
</organism>
<reference evidence="1 2" key="1">
    <citation type="journal article" date="2022" name="Plant J.">
        <title>Chromosome-level genome of Camellia lanceoleosa provides a valuable resource for understanding genome evolution and self-incompatibility.</title>
        <authorList>
            <person name="Gong W."/>
            <person name="Xiao S."/>
            <person name="Wang L."/>
            <person name="Liao Z."/>
            <person name="Chang Y."/>
            <person name="Mo W."/>
            <person name="Hu G."/>
            <person name="Li W."/>
            <person name="Zhao G."/>
            <person name="Zhu H."/>
            <person name="Hu X."/>
            <person name="Ji K."/>
            <person name="Xiang X."/>
            <person name="Song Q."/>
            <person name="Yuan D."/>
            <person name="Jin S."/>
            <person name="Zhang L."/>
        </authorList>
    </citation>
    <scope>NUCLEOTIDE SEQUENCE [LARGE SCALE GENOMIC DNA]</scope>
    <source>
        <strain evidence="1">SQ_2022a</strain>
    </source>
</reference>
<gene>
    <name evidence="1" type="ORF">LOK49_LG04G01510</name>
</gene>
<dbReference type="Proteomes" id="UP001060215">
    <property type="component" value="Chromosome 2"/>
</dbReference>
<evidence type="ECO:0000313" key="2">
    <source>
        <dbReference type="Proteomes" id="UP001060215"/>
    </source>
</evidence>
<proteinExistence type="predicted"/>
<keyword evidence="2" id="KW-1185">Reference proteome</keyword>
<dbReference type="EMBL" id="CM045759">
    <property type="protein sequence ID" value="KAI8019342.1"/>
    <property type="molecule type" value="Genomic_DNA"/>
</dbReference>
<evidence type="ECO:0000313" key="1">
    <source>
        <dbReference type="EMBL" id="KAI8019342.1"/>
    </source>
</evidence>
<comment type="caution">
    <text evidence="1">The sequence shown here is derived from an EMBL/GenBank/DDBJ whole genome shotgun (WGS) entry which is preliminary data.</text>
</comment>
<protein>
    <submittedName>
        <fullName evidence="1">Uncharacterized protein</fullName>
    </submittedName>
</protein>